<dbReference type="Pfam" id="PF14234">
    <property type="entry name" value="DUF4336"/>
    <property type="match status" value="1"/>
</dbReference>
<evidence type="ECO:0008006" key="2">
    <source>
        <dbReference type="Google" id="ProtNLM"/>
    </source>
</evidence>
<dbReference type="InterPro" id="IPR025638">
    <property type="entry name" value="DUF4336"/>
</dbReference>
<name>Q1PK42_PROMR</name>
<accession>Q1PK42</accession>
<dbReference type="PANTHER" id="PTHR33835">
    <property type="entry name" value="YALI0C07656P"/>
    <property type="match status" value="1"/>
</dbReference>
<protein>
    <recommendedName>
        <fullName evidence="2">DUF4336 domain-containing protein</fullName>
    </recommendedName>
</protein>
<evidence type="ECO:0000313" key="1">
    <source>
        <dbReference type="EMBL" id="ABE11190.1"/>
    </source>
</evidence>
<reference evidence="1" key="1">
    <citation type="journal article" date="2006" name="Science">
        <title>Genomic islands and the ecology and evolution of Prochlorococcus.</title>
        <authorList>
            <person name="Coleman M.L."/>
            <person name="Sullivan M.B."/>
            <person name="Martiny A.C."/>
            <person name="Steglich C."/>
            <person name="Barry K."/>
            <person name="Delong E.F."/>
            <person name="Chisholm S.W."/>
        </authorList>
    </citation>
    <scope>NUCLEOTIDE SEQUENCE</scope>
</reference>
<dbReference type="EMBL" id="DQ366724">
    <property type="protein sequence ID" value="ABE11190.1"/>
    <property type="molecule type" value="Genomic_DNA"/>
</dbReference>
<gene>
    <name evidence="1" type="ORF">HF10-11H7_0029</name>
</gene>
<sequence>MMLVEETLNKKWYWWPLFPLYPYGKKKTILRELIPDQIWSLEQIQGLYYVAVPIRMTVIKVDNGLMLINPLPPTKELINELEKLIVIHGKVKTIILPSASGLEHKIGLPALSRIFKDAEIWLCPGQWSFPINLPLDFLGIPSERSRILFEDGTPHKNSFKWSSLGPLNLGLGRYQEISCFHYSTRTLHVTDAIVGIDSKPPEIFNFDPTPLLFHSRERGDEPLIDSIEQRKKGWKRLVLFSSFLKPSKLNIPSLIEIFKYSFKKDLRNWRSHFGIYPFLWEEDWESSLVEIMGKDMPKIQIAPVLQKLIFPRSKEVLLKWLEDIKSFEDMEYLIPAHFTAPIKFTIEDCQKLINEINSQKWDKLPEDNKFLIGLYKKLFELGIIPEKVNL</sequence>
<dbReference type="AlphaFoldDB" id="Q1PK42"/>
<organism evidence="1">
    <name type="scientific">uncultured Prochlorococcus marinus clone HF10-11H7</name>
    <dbReference type="NCBI Taxonomy" id="379376"/>
    <lineage>
        <taxon>Bacteria</taxon>
        <taxon>Bacillati</taxon>
        <taxon>Cyanobacteriota</taxon>
        <taxon>Cyanophyceae</taxon>
        <taxon>Synechococcales</taxon>
        <taxon>Prochlorococcaceae</taxon>
        <taxon>Prochlorococcus</taxon>
    </lineage>
</organism>
<proteinExistence type="predicted"/>
<reference evidence="1" key="2">
    <citation type="submission" date="2006-04" db="EMBL/GenBank/DDBJ databases">
        <title>Sequencing of the draft fosmids and assembly of Prochlorococcus marinus environmental genome fragment.</title>
        <authorList>
            <consortium name="US DOE Joint Genome Institute (JGI)"/>
            <person name="Copeland A."/>
            <person name="Lucas S."/>
            <person name="Lapidus A."/>
            <person name="Barry K."/>
            <person name="Detter J.C."/>
            <person name="Glavina T."/>
            <person name="Hammon N."/>
            <person name="Israni S."/>
            <person name="Richardson P."/>
        </authorList>
    </citation>
    <scope>NUCLEOTIDE SEQUENCE</scope>
</reference>
<dbReference type="PANTHER" id="PTHR33835:SF2">
    <property type="entry name" value="LYSINE-TRNA LIGASE"/>
    <property type="match status" value="1"/>
</dbReference>